<protein>
    <submittedName>
        <fullName evidence="2">Uncharacterized protein</fullName>
    </submittedName>
</protein>
<gene>
    <name evidence="2" type="ORF">WJX72_003417</name>
</gene>
<sequence length="88" mass="8944">MVTWPGALAGPCSTTSCPASDTAQDHGVSNNMPASSFGSEGRLFTAACWPTSIVAKTSAGLSRAVDVHAASGPHIADGQDLALWDSNR</sequence>
<name>A0AAW1PGJ7_9CHLO</name>
<reference evidence="2 3" key="1">
    <citation type="journal article" date="2024" name="Nat. Commun.">
        <title>Phylogenomics reveals the evolutionary origins of lichenization in chlorophyte algae.</title>
        <authorList>
            <person name="Puginier C."/>
            <person name="Libourel C."/>
            <person name="Otte J."/>
            <person name="Skaloud P."/>
            <person name="Haon M."/>
            <person name="Grisel S."/>
            <person name="Petersen M."/>
            <person name="Berrin J.G."/>
            <person name="Delaux P.M."/>
            <person name="Dal Grande F."/>
            <person name="Keller J."/>
        </authorList>
    </citation>
    <scope>NUCLEOTIDE SEQUENCE [LARGE SCALE GENOMIC DNA]</scope>
    <source>
        <strain evidence="2 3">SAG 2043</strain>
    </source>
</reference>
<feature type="region of interest" description="Disordered" evidence="1">
    <location>
        <begin position="1"/>
        <end position="31"/>
    </location>
</feature>
<dbReference type="EMBL" id="JALJOR010000012">
    <property type="protein sequence ID" value="KAK9807586.1"/>
    <property type="molecule type" value="Genomic_DNA"/>
</dbReference>
<keyword evidence="3" id="KW-1185">Reference proteome</keyword>
<dbReference type="AlphaFoldDB" id="A0AAW1PGJ7"/>
<dbReference type="Proteomes" id="UP001489004">
    <property type="component" value="Unassembled WGS sequence"/>
</dbReference>
<comment type="caution">
    <text evidence="2">The sequence shown here is derived from an EMBL/GenBank/DDBJ whole genome shotgun (WGS) entry which is preliminary data.</text>
</comment>
<feature type="compositionally biased region" description="Polar residues" evidence="1">
    <location>
        <begin position="12"/>
        <end position="31"/>
    </location>
</feature>
<evidence type="ECO:0000313" key="3">
    <source>
        <dbReference type="Proteomes" id="UP001489004"/>
    </source>
</evidence>
<proteinExistence type="predicted"/>
<evidence type="ECO:0000256" key="1">
    <source>
        <dbReference type="SAM" id="MobiDB-lite"/>
    </source>
</evidence>
<organism evidence="2 3">
    <name type="scientific">[Myrmecia] bisecta</name>
    <dbReference type="NCBI Taxonomy" id="41462"/>
    <lineage>
        <taxon>Eukaryota</taxon>
        <taxon>Viridiplantae</taxon>
        <taxon>Chlorophyta</taxon>
        <taxon>core chlorophytes</taxon>
        <taxon>Trebouxiophyceae</taxon>
        <taxon>Trebouxiales</taxon>
        <taxon>Trebouxiaceae</taxon>
        <taxon>Myrmecia</taxon>
    </lineage>
</organism>
<evidence type="ECO:0000313" key="2">
    <source>
        <dbReference type="EMBL" id="KAK9807586.1"/>
    </source>
</evidence>
<accession>A0AAW1PGJ7</accession>